<accession>A0AAD5UKC3</accession>
<comment type="catalytic activity">
    <reaction evidence="1">
        <text>Thiol-dependent hydrolysis of ester, thioester, amide, peptide and isopeptide bonds formed by the C-terminal Gly of ubiquitin (a 76-residue protein attached to proteins as an intracellular targeting signal).</text>
        <dbReference type="EC" id="3.4.19.12"/>
    </reaction>
</comment>
<feature type="compositionally biased region" description="Polar residues" evidence="8">
    <location>
        <begin position="336"/>
        <end position="379"/>
    </location>
</feature>
<evidence type="ECO:0000256" key="3">
    <source>
        <dbReference type="ARBA" id="ARBA00012759"/>
    </source>
</evidence>
<feature type="region of interest" description="Disordered" evidence="8">
    <location>
        <begin position="406"/>
        <end position="442"/>
    </location>
</feature>
<feature type="region of interest" description="Disordered" evidence="8">
    <location>
        <begin position="527"/>
        <end position="562"/>
    </location>
</feature>
<dbReference type="Proteomes" id="UP001210925">
    <property type="component" value="Unassembled WGS sequence"/>
</dbReference>
<feature type="compositionally biased region" description="Polar residues" evidence="8">
    <location>
        <begin position="103"/>
        <end position="115"/>
    </location>
</feature>
<dbReference type="Gene3D" id="3.90.70.10">
    <property type="entry name" value="Cysteine proteinases"/>
    <property type="match status" value="1"/>
</dbReference>
<feature type="region of interest" description="Disordered" evidence="8">
    <location>
        <begin position="336"/>
        <end position="389"/>
    </location>
</feature>
<name>A0AAD5UKC3_9FUNG</name>
<dbReference type="InterPro" id="IPR028889">
    <property type="entry name" value="USP"/>
</dbReference>
<dbReference type="EMBL" id="JADGKB010000011">
    <property type="protein sequence ID" value="KAJ3260419.1"/>
    <property type="molecule type" value="Genomic_DNA"/>
</dbReference>
<feature type="domain" description="USP" evidence="9">
    <location>
        <begin position="807"/>
        <end position="977"/>
    </location>
</feature>
<feature type="compositionally biased region" description="Polar residues" evidence="8">
    <location>
        <begin position="553"/>
        <end position="562"/>
    </location>
</feature>
<dbReference type="Gene3D" id="3.40.250.10">
    <property type="entry name" value="Rhodanese-like domain"/>
    <property type="match status" value="1"/>
</dbReference>
<dbReference type="Gene3D" id="1.20.58.80">
    <property type="entry name" value="Phosphotransferase system, lactose/cellobiose-type IIA subunit"/>
    <property type="match status" value="1"/>
</dbReference>
<dbReference type="InterPro" id="IPR015063">
    <property type="entry name" value="USP8_dimer"/>
</dbReference>
<dbReference type="GO" id="GO:0016579">
    <property type="term" value="P:protein deubiquitination"/>
    <property type="evidence" value="ECO:0007669"/>
    <property type="project" value="InterPro"/>
</dbReference>
<reference evidence="10" key="1">
    <citation type="submission" date="2020-05" db="EMBL/GenBank/DDBJ databases">
        <title>Phylogenomic resolution of chytrid fungi.</title>
        <authorList>
            <person name="Stajich J.E."/>
            <person name="Amses K."/>
            <person name="Simmons R."/>
            <person name="Seto K."/>
            <person name="Myers J."/>
            <person name="Bonds A."/>
            <person name="Quandt C.A."/>
            <person name="Barry K."/>
            <person name="Liu P."/>
            <person name="Grigoriev I."/>
            <person name="Longcore J.E."/>
            <person name="James T.Y."/>
        </authorList>
    </citation>
    <scope>NUCLEOTIDE SEQUENCE</scope>
    <source>
        <strain evidence="10">PLAUS21</strain>
    </source>
</reference>
<dbReference type="EC" id="3.4.19.12" evidence="3"/>
<organism evidence="10 11">
    <name type="scientific">Boothiomyces macroporosus</name>
    <dbReference type="NCBI Taxonomy" id="261099"/>
    <lineage>
        <taxon>Eukaryota</taxon>
        <taxon>Fungi</taxon>
        <taxon>Fungi incertae sedis</taxon>
        <taxon>Chytridiomycota</taxon>
        <taxon>Chytridiomycota incertae sedis</taxon>
        <taxon>Chytridiomycetes</taxon>
        <taxon>Rhizophydiales</taxon>
        <taxon>Terramycetaceae</taxon>
        <taxon>Boothiomyces</taxon>
    </lineage>
</organism>
<keyword evidence="6" id="KW-0378">Hydrolase</keyword>
<dbReference type="Pfam" id="PF00443">
    <property type="entry name" value="UCH"/>
    <property type="match status" value="1"/>
</dbReference>
<evidence type="ECO:0000256" key="4">
    <source>
        <dbReference type="ARBA" id="ARBA00022670"/>
    </source>
</evidence>
<dbReference type="GO" id="GO:0006508">
    <property type="term" value="P:proteolysis"/>
    <property type="evidence" value="ECO:0007669"/>
    <property type="project" value="UniProtKB-KW"/>
</dbReference>
<keyword evidence="7" id="KW-0788">Thiol protease</keyword>
<feature type="compositionally biased region" description="Polar residues" evidence="8">
    <location>
        <begin position="143"/>
        <end position="154"/>
    </location>
</feature>
<keyword evidence="11" id="KW-1185">Reference proteome</keyword>
<dbReference type="PANTHER" id="PTHR21646:SF24">
    <property type="entry name" value="UBIQUITIN CARBOXYL-TERMINAL HYDROLASE"/>
    <property type="match status" value="1"/>
</dbReference>
<evidence type="ECO:0000313" key="10">
    <source>
        <dbReference type="EMBL" id="KAJ3260419.1"/>
    </source>
</evidence>
<dbReference type="PANTHER" id="PTHR21646">
    <property type="entry name" value="UBIQUITIN CARBOXYL-TERMINAL HYDROLASE"/>
    <property type="match status" value="1"/>
</dbReference>
<dbReference type="PROSITE" id="PS50235">
    <property type="entry name" value="USP_3"/>
    <property type="match status" value="1"/>
</dbReference>
<evidence type="ECO:0000256" key="1">
    <source>
        <dbReference type="ARBA" id="ARBA00000707"/>
    </source>
</evidence>
<evidence type="ECO:0000256" key="7">
    <source>
        <dbReference type="ARBA" id="ARBA00022807"/>
    </source>
</evidence>
<keyword evidence="5" id="KW-0833">Ubl conjugation pathway</keyword>
<dbReference type="InterPro" id="IPR050185">
    <property type="entry name" value="Ub_carboxyl-term_hydrolase"/>
</dbReference>
<feature type="region of interest" description="Disordered" evidence="8">
    <location>
        <begin position="143"/>
        <end position="179"/>
    </location>
</feature>
<evidence type="ECO:0000256" key="8">
    <source>
        <dbReference type="SAM" id="MobiDB-lite"/>
    </source>
</evidence>
<protein>
    <recommendedName>
        <fullName evidence="3">ubiquitinyl hydrolase 1</fullName>
        <ecNumber evidence="3">3.4.19.12</ecNumber>
    </recommendedName>
</protein>
<dbReference type="InterPro" id="IPR038765">
    <property type="entry name" value="Papain-like_cys_pep_sf"/>
</dbReference>
<dbReference type="AlphaFoldDB" id="A0AAD5UKC3"/>
<sequence>MKSISELNKSADTTNLLKDFPDIDPRGWIKKAKQLLDEGASKNNDGMYEEAYILLLRGVSIVMEVIPKHKKFDNSDIQYQQIRSKINHNLQILDSIKDRIQKGNQRNDIQYQIKPQTPPKTDFRPQSPNIGYRPQSPQYDIQNQFRPQSPNMSRAQVKPGLPPKDVVLPYKPQTPPKENSRIMESITCPELMNLLQKNIFVVLFDFREIEEFIQGHVAFRGRGGVVYLEPTWFTPNVTMKQLSEHLKTFNSKDSVNLFENVNHADSIIFYDFNSTTKQKFNQLYDVLYSDFQNMPKQAPKVLTGGFQAWNFFVTNGFNYNDWVEIGNGIGIKPSSGTRVPPAQSQNYVASQGNYGSQLPNQQSGMLNNHYRSNSNQMGVSDSKLDPQANQFHQPTSFIAQQINRPADLSRQNSKSQNSSPVPNNPSLNKQPSFPPPMSQLKQTSVNYTNNSSVARPNQSGFSSNINYSTNATKLVHEPIASTTIKTYELPKSNQNNNLVSNIIQSYETETRSRSPTNERSELEARFANLRSKPAGRSNSTKSNDQNKKALPERTSSITNKTRPIVNINTTNVLSAESFEDPFLSFVQKSPLPINEMISKFDPNYKPTVPEPKYTRDGLQKPLISLPTTPVAPNSTDSAYILASQKYPEIEVSYPKVNHPRSNSPSFNNTNTIDQFTAKYPTLQEMEKTVSPPLPSKVLTPTGIKPSERISSPTPPPVPVKPLGERITVTNAQTFNQMEKTAQTMNYQNNMKASMNYKPLPNPSLQSNYQVPMQYQMQLNQQQSMAMQQNMNMQYRLQPPQVPMKPQVSAIRNDVPMVPPPVAKKPSATIPLARYFLNGSYKRHLARNNPLGSQGKVADSYAALIQSLWSCEDSVVIPTEFKACVGSLHPSFAGNEQQDSQEFLAFLLDQLHEDLNVAKRPFPPNGPDLDSEDYSPLDFMQIEWSKYRARNWSIIVDMFQGTLKSLLRCSTCGKVPLI</sequence>
<feature type="region of interest" description="Disordered" evidence="8">
    <location>
        <begin position="702"/>
        <end position="722"/>
    </location>
</feature>
<evidence type="ECO:0000256" key="2">
    <source>
        <dbReference type="ARBA" id="ARBA00009085"/>
    </source>
</evidence>
<gene>
    <name evidence="10" type="primary">DOA4</name>
    <name evidence="10" type="ORF">HK103_000561</name>
</gene>
<feature type="compositionally biased region" description="Low complexity" evidence="8">
    <location>
        <begin position="412"/>
        <end position="428"/>
    </location>
</feature>
<feature type="region of interest" description="Disordered" evidence="8">
    <location>
        <begin position="103"/>
        <end position="126"/>
    </location>
</feature>
<dbReference type="SUPFAM" id="SSF54001">
    <property type="entry name" value="Cysteine proteinases"/>
    <property type="match status" value="1"/>
</dbReference>
<evidence type="ECO:0000256" key="6">
    <source>
        <dbReference type="ARBA" id="ARBA00022801"/>
    </source>
</evidence>
<evidence type="ECO:0000313" key="11">
    <source>
        <dbReference type="Proteomes" id="UP001210925"/>
    </source>
</evidence>
<proteinExistence type="inferred from homology"/>
<dbReference type="GO" id="GO:0004843">
    <property type="term" value="F:cysteine-type deubiquitinase activity"/>
    <property type="evidence" value="ECO:0007669"/>
    <property type="project" value="UniProtKB-EC"/>
</dbReference>
<dbReference type="InterPro" id="IPR001394">
    <property type="entry name" value="Peptidase_C19_UCH"/>
</dbReference>
<evidence type="ECO:0000256" key="5">
    <source>
        <dbReference type="ARBA" id="ARBA00022786"/>
    </source>
</evidence>
<dbReference type="SUPFAM" id="SSF52821">
    <property type="entry name" value="Rhodanese/Cell cycle control phosphatase"/>
    <property type="match status" value="1"/>
</dbReference>
<comment type="similarity">
    <text evidence="2">Belongs to the peptidase C19 family.</text>
</comment>
<dbReference type="InterPro" id="IPR036873">
    <property type="entry name" value="Rhodanese-like_dom_sf"/>
</dbReference>
<evidence type="ECO:0000259" key="9">
    <source>
        <dbReference type="PROSITE" id="PS50235"/>
    </source>
</evidence>
<keyword evidence="4 10" id="KW-0645">Protease</keyword>
<dbReference type="Pfam" id="PF08969">
    <property type="entry name" value="USP8_dimer"/>
    <property type="match status" value="1"/>
</dbReference>
<comment type="caution">
    <text evidence="10">The sequence shown here is derived from an EMBL/GenBank/DDBJ whole genome shotgun (WGS) entry which is preliminary data.</text>
</comment>